<evidence type="ECO:0000313" key="2">
    <source>
        <dbReference type="Proteomes" id="UP000295129"/>
    </source>
</evidence>
<protein>
    <submittedName>
        <fullName evidence="1">Uncharacterized protein</fullName>
    </submittedName>
</protein>
<proteinExistence type="predicted"/>
<dbReference type="OrthoDB" id="7270370at2"/>
<dbReference type="AlphaFoldDB" id="A0A4R6E0W4"/>
<dbReference type="EMBL" id="SNVV01000009">
    <property type="protein sequence ID" value="TDN50408.1"/>
    <property type="molecule type" value="Genomic_DNA"/>
</dbReference>
<reference evidence="1 2" key="1">
    <citation type="submission" date="2019-03" db="EMBL/GenBank/DDBJ databases">
        <title>Genomic Encyclopedia of Type Strains, Phase IV (KMG-IV): sequencing the most valuable type-strain genomes for metagenomic binning, comparative biology and taxonomic classification.</title>
        <authorList>
            <person name="Goeker M."/>
        </authorList>
    </citation>
    <scope>NUCLEOTIDE SEQUENCE [LARGE SCALE GENOMIC DNA]</scope>
    <source>
        <strain evidence="1 2">DSM 12121</strain>
    </source>
</reference>
<dbReference type="RefSeq" id="WP_133591638.1">
    <property type="nucleotide sequence ID" value="NZ_SNVV01000009.1"/>
</dbReference>
<comment type="caution">
    <text evidence="1">The sequence shown here is derived from an EMBL/GenBank/DDBJ whole genome shotgun (WGS) entry which is preliminary data.</text>
</comment>
<organism evidence="1 2">
    <name type="scientific">Azoarcus indigens</name>
    <dbReference type="NCBI Taxonomy" id="29545"/>
    <lineage>
        <taxon>Bacteria</taxon>
        <taxon>Pseudomonadati</taxon>
        <taxon>Pseudomonadota</taxon>
        <taxon>Betaproteobacteria</taxon>
        <taxon>Rhodocyclales</taxon>
        <taxon>Zoogloeaceae</taxon>
        <taxon>Azoarcus</taxon>
    </lineage>
</organism>
<sequence length="166" mass="17572">MSEFGVPPLAAINQALALLPAVMDSPAARVMLHAIGYQESGFVHRRQVRGPARGYWQFEQGGGVAGVLRHRASSALAAAVCAARCVPTTASGVYLALDQDDVLAAAFARLLLWTDPAPLPAIGDIDAAWALYAAPRRTWSPGQPHPKRWPACYRQALADVGAPAHA</sequence>
<gene>
    <name evidence="1" type="ORF">C7389_109102</name>
</gene>
<accession>A0A4R6E0W4</accession>
<dbReference type="Proteomes" id="UP000295129">
    <property type="component" value="Unassembled WGS sequence"/>
</dbReference>
<name>A0A4R6E0W4_9RHOO</name>
<evidence type="ECO:0000313" key="1">
    <source>
        <dbReference type="EMBL" id="TDN50408.1"/>
    </source>
</evidence>
<keyword evidence="2" id="KW-1185">Reference proteome</keyword>